<comment type="caution">
    <text evidence="1">The sequence shown here is derived from an EMBL/GenBank/DDBJ whole genome shotgun (WGS) entry which is preliminary data.</text>
</comment>
<name>A0A540W0X0_9ACTN</name>
<organism evidence="1 2">
    <name type="scientific">Kitasatospora acidiphila</name>
    <dbReference type="NCBI Taxonomy" id="2567942"/>
    <lineage>
        <taxon>Bacteria</taxon>
        <taxon>Bacillati</taxon>
        <taxon>Actinomycetota</taxon>
        <taxon>Actinomycetes</taxon>
        <taxon>Kitasatosporales</taxon>
        <taxon>Streptomycetaceae</taxon>
        <taxon>Kitasatospora</taxon>
    </lineage>
</organism>
<keyword evidence="2" id="KW-1185">Reference proteome</keyword>
<dbReference type="OrthoDB" id="495830at2"/>
<dbReference type="AlphaFoldDB" id="A0A540W0X0"/>
<dbReference type="EMBL" id="VIGB01000003">
    <property type="protein sequence ID" value="TQF02656.1"/>
    <property type="molecule type" value="Genomic_DNA"/>
</dbReference>
<sequence length="136" mass="13888">MTTVAEFLALSSALTGFSPAELRGTGMVGAYQALVVQQAGAEPLDRLTATVARGGIGPSAFGDGPERELAQAIAQLWYLGTWPGLGGSTAPERDPAFVVSARAYAEGLVWRTFGGHAPSTAAPGHGSWSHPPADPA</sequence>
<reference evidence="1 2" key="1">
    <citation type="submission" date="2019-06" db="EMBL/GenBank/DDBJ databases">
        <title>Description of Kitasatospora acidophila sp. nov. isolated from pine grove soil, and reclassification of Streptomyces novaecaesareae to Kitasatospora novaeceasareae comb. nov.</title>
        <authorList>
            <person name="Kim M.J."/>
        </authorList>
    </citation>
    <scope>NUCLEOTIDE SEQUENCE [LARGE SCALE GENOMIC DNA]</scope>
    <source>
        <strain evidence="1 2">MMS16-CNU292</strain>
    </source>
</reference>
<evidence type="ECO:0000313" key="2">
    <source>
        <dbReference type="Proteomes" id="UP000319103"/>
    </source>
</evidence>
<proteinExistence type="predicted"/>
<accession>A0A540W0X0</accession>
<evidence type="ECO:0000313" key="1">
    <source>
        <dbReference type="EMBL" id="TQF02656.1"/>
    </source>
</evidence>
<gene>
    <name evidence="1" type="ORF">E6W39_10775</name>
</gene>
<protein>
    <submittedName>
        <fullName evidence="1">Uncharacterized protein</fullName>
    </submittedName>
</protein>
<dbReference type="Proteomes" id="UP000319103">
    <property type="component" value="Unassembled WGS sequence"/>
</dbReference>